<feature type="compositionally biased region" description="Low complexity" evidence="1">
    <location>
        <begin position="376"/>
        <end position="401"/>
    </location>
</feature>
<evidence type="ECO:0000313" key="2">
    <source>
        <dbReference type="EMBL" id="KAJ8662711.1"/>
    </source>
</evidence>
<sequence length="479" mass="51804">MTSRLMLKQEYPPTQVQPQSSATRDDGHWQPPHFDYAALDKVDAEAGSILIALANQEPLKTTAIDDDHDTVMANNKPNDHNNSNNNNNSHSSMSINNLLGGGGGGGSSALTPQQQQQQRHSNDNDASNKPSDPVTTSDPIMLLAAAAAAIDGRPGTNGTHAPSSTTAYTSTSERRLGDSGYGYYSQYYSSSYPKTKQQQYSYHGYYEDIRARRDRRMASPPDGYEQRRRESAPVNRHRPERGTNVFSYQYISMKQNPRIKRNAMHAYITYMIYTDMTHQDRMRTKLDGGHARKVNSEEYDAWATRKPSEGRIEASTLGASTYHRRGSGSVAPPQPQPPTAHGGMVHAAPGEPPQPKSWYTSTGSGAQPPQPPPPTTATTTTTTPTTTTAAVTTTATSTATPSHYRLPPSPSTPHQPSSSRQSSPSQHNGNSNAIMMGRPLTAFLRDGPPDRPLPPPFSSTATATAATVSGAGNGRSSIL</sequence>
<protein>
    <submittedName>
        <fullName evidence="2">Uncharacterized protein</fullName>
    </submittedName>
</protein>
<dbReference type="AlphaFoldDB" id="A0AAD7VDG1"/>
<accession>A0AAD7VDG1</accession>
<comment type="caution">
    <text evidence="2">The sequence shown here is derived from an EMBL/GenBank/DDBJ whole genome shotgun (WGS) entry which is preliminary data.</text>
</comment>
<organism evidence="2 3">
    <name type="scientific">Lichtheimia ornata</name>
    <dbReference type="NCBI Taxonomy" id="688661"/>
    <lineage>
        <taxon>Eukaryota</taxon>
        <taxon>Fungi</taxon>
        <taxon>Fungi incertae sedis</taxon>
        <taxon>Mucoromycota</taxon>
        <taxon>Mucoromycotina</taxon>
        <taxon>Mucoromycetes</taxon>
        <taxon>Mucorales</taxon>
        <taxon>Lichtheimiaceae</taxon>
        <taxon>Lichtheimia</taxon>
    </lineage>
</organism>
<feature type="region of interest" description="Disordered" evidence="1">
    <location>
        <begin position="151"/>
        <end position="176"/>
    </location>
</feature>
<feature type="region of interest" description="Disordered" evidence="1">
    <location>
        <begin position="69"/>
        <end position="137"/>
    </location>
</feature>
<reference evidence="2 3" key="1">
    <citation type="submission" date="2023-03" db="EMBL/GenBank/DDBJ databases">
        <title>Genome sequence of Lichtheimia ornata CBS 291.66.</title>
        <authorList>
            <person name="Mohabir J.T."/>
            <person name="Shea T.P."/>
            <person name="Kurbessoian T."/>
            <person name="Berby B."/>
            <person name="Fontaine J."/>
            <person name="Livny J."/>
            <person name="Gnirke A."/>
            <person name="Stajich J.E."/>
            <person name="Cuomo C.A."/>
        </authorList>
    </citation>
    <scope>NUCLEOTIDE SEQUENCE [LARGE SCALE GENOMIC DNA]</scope>
    <source>
        <strain evidence="2">CBS 291.66</strain>
    </source>
</reference>
<proteinExistence type="predicted"/>
<name>A0AAD7VDG1_9FUNG</name>
<dbReference type="Proteomes" id="UP001234581">
    <property type="component" value="Unassembled WGS sequence"/>
</dbReference>
<evidence type="ECO:0000256" key="1">
    <source>
        <dbReference type="SAM" id="MobiDB-lite"/>
    </source>
</evidence>
<feature type="compositionally biased region" description="Low complexity" evidence="1">
    <location>
        <begin position="74"/>
        <end position="97"/>
    </location>
</feature>
<feature type="compositionally biased region" description="Low complexity" evidence="1">
    <location>
        <begin position="414"/>
        <end position="426"/>
    </location>
</feature>
<feature type="compositionally biased region" description="Polar residues" evidence="1">
    <location>
        <begin position="124"/>
        <end position="137"/>
    </location>
</feature>
<dbReference type="EMBL" id="JARTCD010000004">
    <property type="protein sequence ID" value="KAJ8662711.1"/>
    <property type="molecule type" value="Genomic_DNA"/>
</dbReference>
<dbReference type="RefSeq" id="XP_058347624.1">
    <property type="nucleotide sequence ID" value="XM_058481767.1"/>
</dbReference>
<feature type="region of interest" description="Disordered" evidence="1">
    <location>
        <begin position="212"/>
        <end position="240"/>
    </location>
</feature>
<dbReference type="GeneID" id="83209093"/>
<gene>
    <name evidence="2" type="ORF">O0I10_001675</name>
</gene>
<evidence type="ECO:0000313" key="3">
    <source>
        <dbReference type="Proteomes" id="UP001234581"/>
    </source>
</evidence>
<feature type="region of interest" description="Disordered" evidence="1">
    <location>
        <begin position="322"/>
        <end position="479"/>
    </location>
</feature>
<feature type="compositionally biased region" description="Polar residues" evidence="1">
    <location>
        <begin position="12"/>
        <end position="22"/>
    </location>
</feature>
<feature type="region of interest" description="Disordered" evidence="1">
    <location>
        <begin position="1"/>
        <end position="34"/>
    </location>
</feature>
<feature type="compositionally biased region" description="Low complexity" evidence="1">
    <location>
        <begin position="458"/>
        <end position="467"/>
    </location>
</feature>
<keyword evidence="3" id="KW-1185">Reference proteome</keyword>